<proteinExistence type="predicted"/>
<reference evidence="3" key="1">
    <citation type="submission" date="2017-04" db="EMBL/GenBank/DDBJ databases">
        <authorList>
            <person name="Varghese N."/>
            <person name="Submissions S."/>
        </authorList>
    </citation>
    <scope>NUCLEOTIDE SEQUENCE [LARGE SCALE GENOMIC DNA]</scope>
    <source>
        <strain evidence="3">DSM 23072</strain>
    </source>
</reference>
<evidence type="ECO:0000313" key="3">
    <source>
        <dbReference type="Proteomes" id="UP000192408"/>
    </source>
</evidence>
<dbReference type="EMBL" id="FWWV01000016">
    <property type="protein sequence ID" value="SMB84783.1"/>
    <property type="molecule type" value="Genomic_DNA"/>
</dbReference>
<evidence type="ECO:0000313" key="2">
    <source>
        <dbReference type="EMBL" id="SMB84783.1"/>
    </source>
</evidence>
<evidence type="ECO:0000256" key="1">
    <source>
        <dbReference type="SAM" id="Phobius"/>
    </source>
</evidence>
<dbReference type="STRING" id="1122938.SAMN05660772_02342"/>
<protein>
    <submittedName>
        <fullName evidence="2">Uncharacterized protein</fullName>
    </submittedName>
</protein>
<dbReference type="Proteomes" id="UP000192408">
    <property type="component" value="Unassembled WGS sequence"/>
</dbReference>
<dbReference type="RefSeq" id="WP_084257019.1">
    <property type="nucleotide sequence ID" value="NZ_FWWV01000016.1"/>
</dbReference>
<dbReference type="AlphaFoldDB" id="A0A1W1UUN4"/>
<feature type="transmembrane region" description="Helical" evidence="1">
    <location>
        <begin position="97"/>
        <end position="115"/>
    </location>
</feature>
<accession>A0A1W1UUN4</accession>
<keyword evidence="3" id="KW-1185">Reference proteome</keyword>
<keyword evidence="1" id="KW-1133">Transmembrane helix</keyword>
<gene>
    <name evidence="2" type="ORF">SAMN05660772_02342</name>
</gene>
<organism evidence="2 3">
    <name type="scientific">Pasteurella testudinis DSM 23072</name>
    <dbReference type="NCBI Taxonomy" id="1122938"/>
    <lineage>
        <taxon>Bacteria</taxon>
        <taxon>Pseudomonadati</taxon>
        <taxon>Pseudomonadota</taxon>
        <taxon>Gammaproteobacteria</taxon>
        <taxon>Pasteurellales</taxon>
        <taxon>Pasteurellaceae</taxon>
        <taxon>Pasteurella</taxon>
    </lineage>
</organism>
<name>A0A1W1UUN4_9PAST</name>
<sequence length="158" mass="19680">MQDKIRCPYCLSVLNQQFIKHHQYYCGNCLKKYRLQSVESTEYIISLKQPKEYDEEKDYFKQLELRNKSLDKKSFWSLFVPYYLEQMVKELKLKGRYRVWFIVIFLLSLFAFRIYQSEKQYIFQDIEVQENNERLRTIMEKVEKNRLELQRRAEEREK</sequence>
<keyword evidence="1" id="KW-0812">Transmembrane</keyword>
<keyword evidence="1" id="KW-0472">Membrane</keyword>